<accession>A0A024B2J6</accession>
<keyword evidence="2" id="KW-1185">Reference proteome</keyword>
<protein>
    <submittedName>
        <fullName evidence="1">Uncharacterized protein</fullName>
    </submittedName>
</protein>
<proteinExistence type="predicted"/>
<evidence type="ECO:0000313" key="1">
    <source>
        <dbReference type="EMBL" id="AHZ10859.1"/>
    </source>
</evidence>
<sequence>MVKRLTDREISMVHAGFTPIDDNKVSFSLTEEESNTLYCSLIVYNKESLKRLFNKSRVYELTYEDLEQLVVSLGQTTNNDVKRVWDILEFNTAQQHPVDGWVTGGRTPRDGGYRLFLMLENAYVYFVGKDIEYND</sequence>
<dbReference type="GeneID" id="19525986"/>
<organism evidence="1 2">
    <name type="scientific">Bacillus phage Megatron</name>
    <dbReference type="NCBI Taxonomy" id="1486661"/>
    <lineage>
        <taxon>Viruses</taxon>
        <taxon>Duplodnaviria</taxon>
        <taxon>Heunggongvirae</taxon>
        <taxon>Uroviricota</taxon>
        <taxon>Caudoviricetes</taxon>
        <taxon>Herelleviridae</taxon>
        <taxon>Bastillevirinae</taxon>
        <taxon>Wphvirus</taxon>
        <taxon>Wphvirus megatron</taxon>
    </lineage>
</organism>
<dbReference type="Proteomes" id="UP000026906">
    <property type="component" value="Segment"/>
</dbReference>
<reference evidence="2" key="1">
    <citation type="submission" date="2014-09" db="EMBL/GenBank/DDBJ databases">
        <authorList>
            <person name="Sauder A.B."/>
            <person name="McKenzie Q.R."/>
            <person name="Temple L.M."/>
            <person name="Alexis B.K."/>
            <person name="Al-Atrache Z."/>
            <person name="Lewis L.O."/>
            <person name="Loesser-Casey K.E."/>
            <person name="Mitchell K.J."/>
        </authorList>
    </citation>
    <scope>NUCLEOTIDE SEQUENCE [LARGE SCALE GENOMIC DNA]</scope>
</reference>
<evidence type="ECO:0000313" key="2">
    <source>
        <dbReference type="Proteomes" id="UP000026906"/>
    </source>
</evidence>
<dbReference type="RefSeq" id="YP_009036348.1">
    <property type="nucleotide sequence ID" value="NC_024211.1"/>
</dbReference>
<name>A0A024B2J6_9CAUD</name>
<dbReference type="KEGG" id="vg:19525986"/>
<dbReference type="EMBL" id="KJ489401">
    <property type="protein sequence ID" value="AHZ10859.1"/>
    <property type="molecule type" value="Genomic_DNA"/>
</dbReference>